<feature type="domain" description="C2H2-type" evidence="12">
    <location>
        <begin position="572"/>
        <end position="594"/>
    </location>
</feature>
<feature type="domain" description="C2H2-type" evidence="12">
    <location>
        <begin position="1014"/>
        <end position="1041"/>
    </location>
</feature>
<organism evidence="14">
    <name type="scientific">Capitella teleta</name>
    <name type="common">Polychaete worm</name>
    <dbReference type="NCBI Taxonomy" id="283909"/>
    <lineage>
        <taxon>Eukaryota</taxon>
        <taxon>Metazoa</taxon>
        <taxon>Spiralia</taxon>
        <taxon>Lophotrochozoa</taxon>
        <taxon>Annelida</taxon>
        <taxon>Polychaeta</taxon>
        <taxon>Sedentaria</taxon>
        <taxon>Scolecida</taxon>
        <taxon>Capitellidae</taxon>
        <taxon>Capitella</taxon>
    </lineage>
</organism>
<evidence type="ECO:0000256" key="4">
    <source>
        <dbReference type="ARBA" id="ARBA00022771"/>
    </source>
</evidence>
<feature type="domain" description="C2H2-type" evidence="12">
    <location>
        <begin position="711"/>
        <end position="729"/>
    </location>
</feature>
<dbReference type="EMBL" id="AMQN01009870">
    <property type="status" value="NOT_ANNOTATED_CDS"/>
    <property type="molecule type" value="Genomic_DNA"/>
</dbReference>
<evidence type="ECO:0000256" key="9">
    <source>
        <dbReference type="ARBA" id="ARBA00023242"/>
    </source>
</evidence>
<evidence type="ECO:0000313" key="15">
    <source>
        <dbReference type="EnsemblMetazoa" id="CapteP225157"/>
    </source>
</evidence>
<keyword evidence="16" id="KW-1185">Reference proteome</keyword>
<dbReference type="InterPro" id="IPR050752">
    <property type="entry name" value="C2H2-ZF_domain"/>
</dbReference>
<dbReference type="Proteomes" id="UP000014760">
    <property type="component" value="Unassembled WGS sequence"/>
</dbReference>
<gene>
    <name evidence="14" type="ORF">CAPTEDRAFT_225157</name>
</gene>
<sequence length="1320" mass="147053">MVLGLDVTGKTNIFTLAGIRQDLLPSATLPAMEVSLTVNTAGLSTQAAFHRSKMDEVVGDILDGCDICGENHATEECAELFVGECEPPVLSRARLTLPHFLAVLDRDDGTTSVVAKEPIAAKTRLGPYEAKVTSPVSEDCETDFVLKVFSKGHPVQTLDASSENECNWMCLVRVAVSSEEQNCMLLQIGRDLFYSTTRVVGAGEELCVWYAPHYATKLRKSSSPDGLSRSLLQRKLETTENVLPPLTLEPKMEEEEEKEVVEAGQEEEDPCEMAVGSFWVLDLVDLKEILEISISDLAAGSHEFVRMEDADPVGVVGGPMNTSEQLLHQALCTAPRDLHIVHKASSVGMRSCSRCQAQFGTLKELALHIKQHLVEESKTKIKDENKREEEKIKEETGEEETRKEKKEGGVTRSGRSVQKKFSVCEVLGIKKEMDAGKKKRRKNRNAIKVLTEVDADMLAGHFKVVSADTMPECRVMCQRLSEAQLEKYASQGQPPPDDSYISPKKVTPEVTSEVTSAPQEAPPDASADEGTEEELGSPSPVEPEIKKEAKPSRVSKEKKKKEKRREEDDLIFKCEHCDKAFTNLKGLRSHEKGHDFPFRCDKCQLQFMKKISMQRHNCQPTEEFFCEFCGAKFKDKSYLLRHMAGHTGEFACEKCGRTFARKESLLSHLHLCDPDALERRGFAKFFCQLCKKAFGRASTLQNHMALHERKYVCDQCGKAFSTSLSQLKHVCPGVSILKQDKKVLCDFCPKTFVSEVALQQHMNKHVGSMSCVLCSKSYSSKQEFLKHLVTCACSQEGGDYKCSVCAALFSTEADFRLHYKEHSHPYSCDTCGKRFVRKCNLQLHTCKTQQPLSCSVCNKTFGHRSALLTHATSHEEKTLRCEFCSKRFSREKALNRHFCRNPNDGTPMTMVRTPDGQVRFYASKQSLVCPVCGKSASSVSNLNMHVKRHGEKKEACDVCGKCFLTPAMLQKHKASVHVAGQKRFACVECGKTYKSELSLHSHKRVYHNASIETHECPTCNKKFMHKGNLRKHLLVHNDKKQFGCTLCGKAFRQREQLHHHELWHEHGLRCKCSMCDKAFVTEAELIRHAQSAHGGITYSCRYCNTDCHFTNTMKRHLARHHADILEWQEDPAAYVKALAKQDPSVLQRLRLDSKEGMVQLKQEEQALQDSSSDMAALGHINMDPNDSLEGLSLMHEGGEGVYSGGPVIVAEVHGEGEGGSSQTLIIQTEGEGTGKITSEEVAEAMRSLNFSSMEQTEYASEQHVILPPGGLESDVLPMEVVMGDGSVVFVPMVSEEAQVITAADGSCQGTAAYMQLQPLP</sequence>
<dbReference type="Pfam" id="PF13894">
    <property type="entry name" value="zf-C2H2_4"/>
    <property type="match status" value="1"/>
</dbReference>
<keyword evidence="9" id="KW-0539">Nucleus</keyword>
<feature type="domain" description="C2H2-type" evidence="12">
    <location>
        <begin position="350"/>
        <end position="377"/>
    </location>
</feature>
<dbReference type="InterPro" id="IPR001214">
    <property type="entry name" value="SET_dom"/>
</dbReference>
<feature type="domain" description="C2H2-type" evidence="12">
    <location>
        <begin position="1042"/>
        <end position="1064"/>
    </location>
</feature>
<feature type="region of interest" description="Disordered" evidence="11">
    <location>
        <begin position="487"/>
        <end position="562"/>
    </location>
</feature>
<dbReference type="GO" id="GO:0008270">
    <property type="term" value="F:zinc ion binding"/>
    <property type="evidence" value="ECO:0007669"/>
    <property type="project" value="UniProtKB-KW"/>
</dbReference>
<dbReference type="GO" id="GO:0005634">
    <property type="term" value="C:nucleus"/>
    <property type="evidence" value="ECO:0007669"/>
    <property type="project" value="UniProtKB-SubCell"/>
</dbReference>
<feature type="domain" description="C2H2-type" evidence="12">
    <location>
        <begin position="800"/>
        <end position="827"/>
    </location>
</feature>
<protein>
    <submittedName>
        <fullName evidence="14 15">Uncharacterized protein</fullName>
    </submittedName>
</protein>
<dbReference type="STRING" id="283909.R7U211"/>
<dbReference type="EMBL" id="KB306425">
    <property type="protein sequence ID" value="ELT99902.1"/>
    <property type="molecule type" value="Genomic_DNA"/>
</dbReference>
<dbReference type="EnsemblMetazoa" id="CapteT225157">
    <property type="protein sequence ID" value="CapteP225157"/>
    <property type="gene ID" value="CapteG225157"/>
</dbReference>
<feature type="domain" description="C2H2-type" evidence="12">
    <location>
        <begin position="1070"/>
        <end position="1095"/>
    </location>
</feature>
<feature type="compositionally biased region" description="Acidic residues" evidence="11">
    <location>
        <begin position="526"/>
        <end position="535"/>
    </location>
</feature>
<feature type="domain" description="C2H2-type" evidence="12">
    <location>
        <begin position="624"/>
        <end position="651"/>
    </location>
</feature>
<feature type="domain" description="C2H2-type" evidence="12">
    <location>
        <begin position="927"/>
        <end position="954"/>
    </location>
</feature>
<dbReference type="HOGENOM" id="CLU_259945_0_0_1"/>
<evidence type="ECO:0000313" key="14">
    <source>
        <dbReference type="EMBL" id="ELT99902.1"/>
    </source>
</evidence>
<dbReference type="Gene3D" id="2.170.270.10">
    <property type="entry name" value="SET domain"/>
    <property type="match status" value="1"/>
</dbReference>
<dbReference type="InterPro" id="IPR036236">
    <property type="entry name" value="Znf_C2H2_sf"/>
</dbReference>
<dbReference type="PROSITE" id="PS50280">
    <property type="entry name" value="SET"/>
    <property type="match status" value="1"/>
</dbReference>
<dbReference type="Pfam" id="PF21549">
    <property type="entry name" value="PRDM2_PR"/>
    <property type="match status" value="1"/>
</dbReference>
<evidence type="ECO:0000256" key="2">
    <source>
        <dbReference type="ARBA" id="ARBA00022723"/>
    </source>
</evidence>
<dbReference type="Pfam" id="PF00096">
    <property type="entry name" value="zf-C2H2"/>
    <property type="match status" value="7"/>
</dbReference>
<reference evidence="16" key="1">
    <citation type="submission" date="2012-12" db="EMBL/GenBank/DDBJ databases">
        <authorList>
            <person name="Hellsten U."/>
            <person name="Grimwood J."/>
            <person name="Chapman J.A."/>
            <person name="Shapiro H."/>
            <person name="Aerts A."/>
            <person name="Otillar R.P."/>
            <person name="Terry A.Y."/>
            <person name="Boore J.L."/>
            <person name="Simakov O."/>
            <person name="Marletaz F."/>
            <person name="Cho S.-J."/>
            <person name="Edsinger-Gonzales E."/>
            <person name="Havlak P."/>
            <person name="Kuo D.-H."/>
            <person name="Larsson T."/>
            <person name="Lv J."/>
            <person name="Arendt D."/>
            <person name="Savage R."/>
            <person name="Osoegawa K."/>
            <person name="de Jong P."/>
            <person name="Lindberg D.R."/>
            <person name="Seaver E.C."/>
            <person name="Weisblat D.A."/>
            <person name="Putnam N.H."/>
            <person name="Grigoriev I.V."/>
            <person name="Rokhsar D.S."/>
        </authorList>
    </citation>
    <scope>NUCLEOTIDE SEQUENCE</scope>
    <source>
        <strain evidence="16">I ESC-2004</strain>
    </source>
</reference>
<keyword evidence="4 10" id="KW-0863">Zinc-finger</keyword>
<feature type="domain" description="SET" evidence="13">
    <location>
        <begin position="88"/>
        <end position="211"/>
    </location>
</feature>
<dbReference type="GO" id="GO:0000981">
    <property type="term" value="F:DNA-binding transcription factor activity, RNA polymerase II-specific"/>
    <property type="evidence" value="ECO:0007669"/>
    <property type="project" value="TreeGrafter"/>
</dbReference>
<reference evidence="14 16" key="2">
    <citation type="journal article" date="2013" name="Nature">
        <title>Insights into bilaterian evolution from three spiralian genomes.</title>
        <authorList>
            <person name="Simakov O."/>
            <person name="Marletaz F."/>
            <person name="Cho S.J."/>
            <person name="Edsinger-Gonzales E."/>
            <person name="Havlak P."/>
            <person name="Hellsten U."/>
            <person name="Kuo D.H."/>
            <person name="Larsson T."/>
            <person name="Lv J."/>
            <person name="Arendt D."/>
            <person name="Savage R."/>
            <person name="Osoegawa K."/>
            <person name="de Jong P."/>
            <person name="Grimwood J."/>
            <person name="Chapman J.A."/>
            <person name="Shapiro H."/>
            <person name="Aerts A."/>
            <person name="Otillar R.P."/>
            <person name="Terry A.Y."/>
            <person name="Boore J.L."/>
            <person name="Grigoriev I.V."/>
            <person name="Lindberg D.R."/>
            <person name="Seaver E.C."/>
            <person name="Weisblat D.A."/>
            <person name="Putnam N.H."/>
            <person name="Rokhsar D.S."/>
        </authorList>
    </citation>
    <scope>NUCLEOTIDE SEQUENCE</scope>
    <source>
        <strain evidence="14 16">I ESC-2004</strain>
    </source>
</reference>
<keyword evidence="2" id="KW-0479">Metal-binding</keyword>
<feature type="domain" description="C2H2-type" evidence="12">
    <location>
        <begin position="826"/>
        <end position="844"/>
    </location>
</feature>
<dbReference type="PANTHER" id="PTHR24384:SF189">
    <property type="entry name" value="C2H2-TYPE DOMAIN-CONTAINING PROTEIN-RELATED"/>
    <property type="match status" value="1"/>
</dbReference>
<feature type="compositionally biased region" description="Basic and acidic residues" evidence="11">
    <location>
        <begin position="382"/>
        <end position="409"/>
    </location>
</feature>
<evidence type="ECO:0000256" key="11">
    <source>
        <dbReference type="SAM" id="MobiDB-lite"/>
    </source>
</evidence>
<name>R7U211_CAPTE</name>
<evidence type="ECO:0000256" key="1">
    <source>
        <dbReference type="ARBA" id="ARBA00004123"/>
    </source>
</evidence>
<reference evidence="15" key="3">
    <citation type="submission" date="2015-06" db="UniProtKB">
        <authorList>
            <consortium name="EnsemblMetazoa"/>
        </authorList>
    </citation>
    <scope>IDENTIFICATION</scope>
</reference>
<evidence type="ECO:0000256" key="10">
    <source>
        <dbReference type="PROSITE-ProRule" id="PRU00042"/>
    </source>
</evidence>
<feature type="domain" description="C2H2-type" evidence="12">
    <location>
        <begin position="954"/>
        <end position="982"/>
    </location>
</feature>
<dbReference type="SUPFAM" id="SSF57667">
    <property type="entry name" value="beta-beta-alpha zinc fingers"/>
    <property type="match status" value="10"/>
</dbReference>
<keyword evidence="3" id="KW-0677">Repeat</keyword>
<evidence type="ECO:0000256" key="3">
    <source>
        <dbReference type="ARBA" id="ARBA00022737"/>
    </source>
</evidence>
<evidence type="ECO:0000256" key="7">
    <source>
        <dbReference type="ARBA" id="ARBA00023125"/>
    </source>
</evidence>
<feature type="domain" description="C2H2-type" evidence="12">
    <location>
        <begin position="852"/>
        <end position="879"/>
    </location>
</feature>
<dbReference type="InterPro" id="IPR046341">
    <property type="entry name" value="SET_dom_sf"/>
</dbReference>
<dbReference type="PROSITE" id="PS00028">
    <property type="entry name" value="ZINC_FINGER_C2H2_1"/>
    <property type="match status" value="11"/>
</dbReference>
<feature type="domain" description="C2H2-type" evidence="12">
    <location>
        <begin position="743"/>
        <end position="770"/>
    </location>
</feature>
<dbReference type="GO" id="GO:0000978">
    <property type="term" value="F:RNA polymerase II cis-regulatory region sequence-specific DNA binding"/>
    <property type="evidence" value="ECO:0007669"/>
    <property type="project" value="TreeGrafter"/>
</dbReference>
<dbReference type="SMART" id="SM00355">
    <property type="entry name" value="ZnF_C2H2"/>
    <property type="match status" value="20"/>
</dbReference>
<evidence type="ECO:0000256" key="5">
    <source>
        <dbReference type="ARBA" id="ARBA00022833"/>
    </source>
</evidence>
<dbReference type="OrthoDB" id="6226898at2759"/>
<dbReference type="OMA" id="GRFRNPT"/>
<keyword evidence="7" id="KW-0238">DNA-binding</keyword>
<dbReference type="InterPro" id="IPR013087">
    <property type="entry name" value="Znf_C2H2_type"/>
</dbReference>
<feature type="region of interest" description="Disordered" evidence="11">
    <location>
        <begin position="382"/>
        <end position="414"/>
    </location>
</feature>
<keyword evidence="6" id="KW-0805">Transcription regulation</keyword>
<comment type="subcellular location">
    <subcellularLocation>
        <location evidence="1">Nucleus</location>
    </subcellularLocation>
</comment>
<accession>R7U211</accession>
<dbReference type="PANTHER" id="PTHR24384">
    <property type="entry name" value="FINGER PUTATIVE TRANSCRIPTION FACTOR FAMILY-RELATED"/>
    <property type="match status" value="1"/>
</dbReference>
<evidence type="ECO:0000256" key="6">
    <source>
        <dbReference type="ARBA" id="ARBA00023015"/>
    </source>
</evidence>
<dbReference type="Gene3D" id="3.30.160.60">
    <property type="entry name" value="Classic Zinc Finger"/>
    <property type="match status" value="10"/>
</dbReference>
<feature type="domain" description="C2H2-type" evidence="12">
    <location>
        <begin position="984"/>
        <end position="1012"/>
    </location>
</feature>
<feature type="compositionally biased region" description="Basic and acidic residues" evidence="11">
    <location>
        <begin position="543"/>
        <end position="555"/>
    </location>
</feature>
<keyword evidence="5" id="KW-0862">Zinc</keyword>
<keyword evidence="8" id="KW-0804">Transcription</keyword>
<evidence type="ECO:0000259" key="13">
    <source>
        <dbReference type="PROSITE" id="PS50280"/>
    </source>
</evidence>
<dbReference type="Pfam" id="PF12874">
    <property type="entry name" value="zf-met"/>
    <property type="match status" value="1"/>
</dbReference>
<feature type="domain" description="C2H2-type" evidence="12">
    <location>
        <begin position="650"/>
        <end position="680"/>
    </location>
</feature>
<evidence type="ECO:0000313" key="16">
    <source>
        <dbReference type="Proteomes" id="UP000014760"/>
    </source>
</evidence>
<feature type="domain" description="C2H2-type" evidence="12">
    <location>
        <begin position="685"/>
        <end position="712"/>
    </location>
</feature>
<proteinExistence type="predicted"/>
<dbReference type="PROSITE" id="PS50157">
    <property type="entry name" value="ZINC_FINGER_C2H2_2"/>
    <property type="match status" value="16"/>
</dbReference>
<evidence type="ECO:0000256" key="8">
    <source>
        <dbReference type="ARBA" id="ARBA00023163"/>
    </source>
</evidence>
<feature type="compositionally biased region" description="Polar residues" evidence="11">
    <location>
        <begin position="509"/>
        <end position="518"/>
    </location>
</feature>
<evidence type="ECO:0000259" key="12">
    <source>
        <dbReference type="PROSITE" id="PS50157"/>
    </source>
</evidence>